<dbReference type="InterPro" id="IPR052367">
    <property type="entry name" value="Thiosulfate_ST/Rhodanese-like"/>
</dbReference>
<dbReference type="PANTHER" id="PTHR45431">
    <property type="entry name" value="RHODANESE-LIKE DOMAIN-CONTAINING PROTEIN 15, CHLOROPLASTIC"/>
    <property type="match status" value="1"/>
</dbReference>
<comment type="caution">
    <text evidence="3">The sequence shown here is derived from an EMBL/GenBank/DDBJ whole genome shotgun (WGS) entry which is preliminary data.</text>
</comment>
<feature type="region of interest" description="Disordered" evidence="1">
    <location>
        <begin position="1"/>
        <end position="26"/>
    </location>
</feature>
<dbReference type="InterPro" id="IPR001307">
    <property type="entry name" value="Thiosulphate_STrfase_CS"/>
</dbReference>
<dbReference type="InterPro" id="IPR036873">
    <property type="entry name" value="Rhodanese-like_dom_sf"/>
</dbReference>
<dbReference type="Gene3D" id="3.40.250.10">
    <property type="entry name" value="Rhodanese-like domain"/>
    <property type="match status" value="1"/>
</dbReference>
<dbReference type="Proteomes" id="UP001597018">
    <property type="component" value="Unassembled WGS sequence"/>
</dbReference>
<dbReference type="PANTHER" id="PTHR45431:SF3">
    <property type="entry name" value="RHODANESE-LIKE DOMAIN-CONTAINING PROTEIN 15, CHLOROPLASTIC"/>
    <property type="match status" value="1"/>
</dbReference>
<dbReference type="RefSeq" id="WP_263253747.1">
    <property type="nucleotide sequence ID" value="NZ_BAABLT010000006.1"/>
</dbReference>
<evidence type="ECO:0000259" key="2">
    <source>
        <dbReference type="PROSITE" id="PS50206"/>
    </source>
</evidence>
<dbReference type="CDD" id="cd00158">
    <property type="entry name" value="RHOD"/>
    <property type="match status" value="1"/>
</dbReference>
<evidence type="ECO:0000256" key="1">
    <source>
        <dbReference type="SAM" id="MobiDB-lite"/>
    </source>
</evidence>
<dbReference type="InterPro" id="IPR001763">
    <property type="entry name" value="Rhodanese-like_dom"/>
</dbReference>
<sequence>MNAFVGASRRGARLVDERSPEEYASGHLPGAVNVPLEDMPAAPQRFAGQEWHVIRRSGGRSRQAAEAMNAAGARAVSVSAGTAEWIEAGHEIERSHGRPREGRPREGRRVQR</sequence>
<name>A0ABW3FQ55_9PSEU</name>
<evidence type="ECO:0000313" key="3">
    <source>
        <dbReference type="EMBL" id="MFD0920646.1"/>
    </source>
</evidence>
<dbReference type="Pfam" id="PF00581">
    <property type="entry name" value="Rhodanese"/>
    <property type="match status" value="1"/>
</dbReference>
<feature type="region of interest" description="Disordered" evidence="1">
    <location>
        <begin position="87"/>
        <end position="112"/>
    </location>
</feature>
<organism evidence="3 4">
    <name type="scientific">Saccharopolyspora rosea</name>
    <dbReference type="NCBI Taxonomy" id="524884"/>
    <lineage>
        <taxon>Bacteria</taxon>
        <taxon>Bacillati</taxon>
        <taxon>Actinomycetota</taxon>
        <taxon>Actinomycetes</taxon>
        <taxon>Pseudonocardiales</taxon>
        <taxon>Pseudonocardiaceae</taxon>
        <taxon>Saccharopolyspora</taxon>
    </lineage>
</organism>
<proteinExistence type="predicted"/>
<accession>A0ABW3FQ55</accession>
<reference evidence="4" key="1">
    <citation type="journal article" date="2019" name="Int. J. Syst. Evol. Microbiol.">
        <title>The Global Catalogue of Microorganisms (GCM) 10K type strain sequencing project: providing services to taxonomists for standard genome sequencing and annotation.</title>
        <authorList>
            <consortium name="The Broad Institute Genomics Platform"/>
            <consortium name="The Broad Institute Genome Sequencing Center for Infectious Disease"/>
            <person name="Wu L."/>
            <person name="Ma J."/>
        </authorList>
    </citation>
    <scope>NUCLEOTIDE SEQUENCE [LARGE SCALE GENOMIC DNA]</scope>
    <source>
        <strain evidence="4">CCUG 56401</strain>
    </source>
</reference>
<keyword evidence="4" id="KW-1185">Reference proteome</keyword>
<feature type="domain" description="Rhodanese" evidence="2">
    <location>
        <begin position="8"/>
        <end position="94"/>
    </location>
</feature>
<dbReference type="EMBL" id="JBHTIW010000008">
    <property type="protein sequence ID" value="MFD0920646.1"/>
    <property type="molecule type" value="Genomic_DNA"/>
</dbReference>
<dbReference type="PROSITE" id="PS50206">
    <property type="entry name" value="RHODANESE_3"/>
    <property type="match status" value="1"/>
</dbReference>
<gene>
    <name evidence="3" type="ORF">ACFQ16_12905</name>
</gene>
<dbReference type="SUPFAM" id="SSF52821">
    <property type="entry name" value="Rhodanese/Cell cycle control phosphatase"/>
    <property type="match status" value="1"/>
</dbReference>
<dbReference type="SMART" id="SM00450">
    <property type="entry name" value="RHOD"/>
    <property type="match status" value="1"/>
</dbReference>
<evidence type="ECO:0000313" key="4">
    <source>
        <dbReference type="Proteomes" id="UP001597018"/>
    </source>
</evidence>
<dbReference type="PROSITE" id="PS00380">
    <property type="entry name" value="RHODANESE_1"/>
    <property type="match status" value="1"/>
</dbReference>
<protein>
    <submittedName>
        <fullName evidence="3">Rhodanese-like domain-containing protein</fullName>
    </submittedName>
</protein>